<dbReference type="InterPro" id="IPR036661">
    <property type="entry name" value="Luciferase-like_sf"/>
</dbReference>
<dbReference type="RefSeq" id="WP_343927032.1">
    <property type="nucleotide sequence ID" value="NZ_BAAAEN010000001.1"/>
</dbReference>
<evidence type="ECO:0000313" key="5">
    <source>
        <dbReference type="Proteomes" id="UP001501706"/>
    </source>
</evidence>
<proteinExistence type="predicted"/>
<reference evidence="5" key="1">
    <citation type="journal article" date="2019" name="Int. J. Syst. Evol. Microbiol.">
        <title>The Global Catalogue of Microorganisms (GCM) 10K type strain sequencing project: providing services to taxonomists for standard genome sequencing and annotation.</title>
        <authorList>
            <consortium name="The Broad Institute Genomics Platform"/>
            <consortium name="The Broad Institute Genome Sequencing Center for Infectious Disease"/>
            <person name="Wu L."/>
            <person name="Ma J."/>
        </authorList>
    </citation>
    <scope>NUCLEOTIDE SEQUENCE [LARGE SCALE GENOMIC DNA]</scope>
    <source>
        <strain evidence="5">JCM 14330</strain>
    </source>
</reference>
<protein>
    <submittedName>
        <fullName evidence="4">LLM class flavin-dependent oxidoreductase</fullName>
    </submittedName>
</protein>
<dbReference type="Proteomes" id="UP001501706">
    <property type="component" value="Unassembled WGS sequence"/>
</dbReference>
<dbReference type="InterPro" id="IPR050766">
    <property type="entry name" value="Bact_Lucif_Oxidored"/>
</dbReference>
<evidence type="ECO:0000256" key="1">
    <source>
        <dbReference type="ARBA" id="ARBA00023002"/>
    </source>
</evidence>
<keyword evidence="5" id="KW-1185">Reference proteome</keyword>
<dbReference type="PANTHER" id="PTHR30137">
    <property type="entry name" value="LUCIFERASE-LIKE MONOOXYGENASE"/>
    <property type="match status" value="1"/>
</dbReference>
<feature type="domain" description="Luciferase-like" evidence="3">
    <location>
        <begin position="1"/>
        <end position="302"/>
    </location>
</feature>
<keyword evidence="2" id="KW-0503">Monooxygenase</keyword>
<accession>A0ABN1B5I1</accession>
<keyword evidence="1" id="KW-0560">Oxidoreductase</keyword>
<dbReference type="Gene3D" id="3.20.20.30">
    <property type="entry name" value="Luciferase-like domain"/>
    <property type="match status" value="1"/>
</dbReference>
<name>A0ABN1B5I1_9BURK</name>
<organism evidence="4 5">
    <name type="scientific">Pigmentiphaga daeguensis</name>
    <dbReference type="NCBI Taxonomy" id="414049"/>
    <lineage>
        <taxon>Bacteria</taxon>
        <taxon>Pseudomonadati</taxon>
        <taxon>Pseudomonadota</taxon>
        <taxon>Betaproteobacteria</taxon>
        <taxon>Burkholderiales</taxon>
        <taxon>Alcaligenaceae</taxon>
        <taxon>Pigmentiphaga</taxon>
    </lineage>
</organism>
<dbReference type="SUPFAM" id="SSF51679">
    <property type="entry name" value="Bacterial luciferase-like"/>
    <property type="match status" value="1"/>
</dbReference>
<dbReference type="PANTHER" id="PTHR30137:SF8">
    <property type="entry name" value="BLR5498 PROTEIN"/>
    <property type="match status" value="1"/>
</dbReference>
<evidence type="ECO:0000313" key="4">
    <source>
        <dbReference type="EMBL" id="GAA0490553.1"/>
    </source>
</evidence>
<evidence type="ECO:0000256" key="2">
    <source>
        <dbReference type="ARBA" id="ARBA00023033"/>
    </source>
</evidence>
<evidence type="ECO:0000259" key="3">
    <source>
        <dbReference type="Pfam" id="PF00296"/>
    </source>
</evidence>
<comment type="caution">
    <text evidence="4">The sequence shown here is derived from an EMBL/GenBank/DDBJ whole genome shotgun (WGS) entry which is preliminary data.</text>
</comment>
<dbReference type="EMBL" id="BAAAEN010000001">
    <property type="protein sequence ID" value="GAA0490553.1"/>
    <property type="molecule type" value="Genomic_DNA"/>
</dbReference>
<gene>
    <name evidence="4" type="ORF">GCM10009097_02610</name>
</gene>
<dbReference type="InterPro" id="IPR011251">
    <property type="entry name" value="Luciferase-like_dom"/>
</dbReference>
<dbReference type="Pfam" id="PF00296">
    <property type="entry name" value="Bac_luciferase"/>
    <property type="match status" value="1"/>
</dbReference>
<sequence>MDFGIFLLVQHRDRHKTSGQIIHEAIEQVKTADRLGFSTAWFAEHHFNNYGLCPSPLMMAAHCAGVTSNIRLGTGVVIAPLYSPPRLIEDIAFVDQLSNGRLNVGIGGGYQHYEFERFGTTLENAKERTLETLDMIELGLTRKKFQFDGEFLKQPTTAISVRPVQQPIPPIWVATADTRLMAKAIANDYHVFVSGWLAGEKLLKNVRDQIDTIAVQEGKSTDQVKVGLLRFAFASDNAAEVDRYIECARYQQRIAVSLKQRTESLEDDYMVAEKPYENEISLEKIKDNLPVGSVDTVIERLLRDIKTVNPVHVAIQTQFGDLDHATMLKQLQLWSQEIIPAVKAEIANWKRAGQAAPADAQR</sequence>